<dbReference type="InterPro" id="IPR038050">
    <property type="entry name" value="Neuro_actylchol_rec"/>
</dbReference>
<keyword evidence="9" id="KW-0732">Signal</keyword>
<keyword evidence="5 6" id="KW-1015">Disulfide bond</keyword>
<keyword evidence="3 8" id="KW-1133">Transmembrane helix</keyword>
<dbReference type="Pfam" id="PF02931">
    <property type="entry name" value="Neur_chan_LBD"/>
    <property type="match status" value="1"/>
</dbReference>
<reference evidence="11" key="1">
    <citation type="submission" date="2017-11" db="EMBL/GenBank/DDBJ databases">
        <title>The sensing device of the deep-sea amphipod.</title>
        <authorList>
            <person name="Kobayashi H."/>
            <person name="Nagahama T."/>
            <person name="Arai W."/>
            <person name="Sasagawa Y."/>
            <person name="Umeda M."/>
            <person name="Hayashi T."/>
            <person name="Nikaido I."/>
            <person name="Watanabe H."/>
            <person name="Oguri K."/>
            <person name="Kitazato H."/>
            <person name="Fujioka K."/>
            <person name="Kido Y."/>
            <person name="Takami H."/>
        </authorList>
    </citation>
    <scope>NUCLEOTIDE SEQUENCE</scope>
    <source>
        <tissue evidence="11">Whole body</tissue>
    </source>
</reference>
<dbReference type="PROSITE" id="PS50068">
    <property type="entry name" value="LDLRA_2"/>
    <property type="match status" value="1"/>
</dbReference>
<feature type="transmembrane region" description="Helical" evidence="8">
    <location>
        <begin position="750"/>
        <end position="771"/>
    </location>
</feature>
<dbReference type="InterPro" id="IPR036055">
    <property type="entry name" value="LDL_receptor-like_sf"/>
</dbReference>
<evidence type="ECO:0000256" key="3">
    <source>
        <dbReference type="ARBA" id="ARBA00022989"/>
    </source>
</evidence>
<feature type="disulfide bond" evidence="6">
    <location>
        <begin position="449"/>
        <end position="464"/>
    </location>
</feature>
<feature type="domain" description="Neurotransmitter-gated ion-channel ligand-binding" evidence="10">
    <location>
        <begin position="472"/>
        <end position="661"/>
    </location>
</feature>
<dbReference type="GO" id="GO:0005230">
    <property type="term" value="F:extracellular ligand-gated monoatomic ion channel activity"/>
    <property type="evidence" value="ECO:0007669"/>
    <property type="project" value="InterPro"/>
</dbReference>
<dbReference type="InterPro" id="IPR002172">
    <property type="entry name" value="LDrepeatLR_classA_rpt"/>
</dbReference>
<keyword evidence="2 8" id="KW-0812">Transmembrane</keyword>
<dbReference type="AlphaFoldDB" id="A0A6A7G4D8"/>
<evidence type="ECO:0000259" key="10">
    <source>
        <dbReference type="Pfam" id="PF02931"/>
    </source>
</evidence>
<proteinExistence type="evidence at transcript level"/>
<dbReference type="Pfam" id="PF00057">
    <property type="entry name" value="Ldl_recept_a"/>
    <property type="match status" value="1"/>
</dbReference>
<dbReference type="CDD" id="cd00112">
    <property type="entry name" value="LDLa"/>
    <property type="match status" value="1"/>
</dbReference>
<dbReference type="SUPFAM" id="SSF63712">
    <property type="entry name" value="Nicotinic receptor ligand binding domain-like"/>
    <property type="match status" value="1"/>
</dbReference>
<dbReference type="InterPro" id="IPR013320">
    <property type="entry name" value="ConA-like_dom_sf"/>
</dbReference>
<feature type="compositionally biased region" description="Basic and acidic residues" evidence="7">
    <location>
        <begin position="819"/>
        <end position="833"/>
    </location>
</feature>
<dbReference type="InterPro" id="IPR018000">
    <property type="entry name" value="Neurotransmitter_ion_chnl_CS"/>
</dbReference>
<accession>A0A6A7G4D8</accession>
<feature type="chain" id="PRO_5025446728" evidence="9">
    <location>
        <begin position="21"/>
        <end position="881"/>
    </location>
</feature>
<dbReference type="GO" id="GO:0016020">
    <property type="term" value="C:membrane"/>
    <property type="evidence" value="ECO:0007669"/>
    <property type="project" value="UniProtKB-SubCell"/>
</dbReference>
<keyword evidence="4 8" id="KW-0472">Membrane</keyword>
<dbReference type="InterPro" id="IPR023415">
    <property type="entry name" value="LDLR_class-A_CS"/>
</dbReference>
<feature type="disulfide bond" evidence="6">
    <location>
        <begin position="430"/>
        <end position="442"/>
    </location>
</feature>
<evidence type="ECO:0000256" key="5">
    <source>
        <dbReference type="ARBA" id="ARBA00023157"/>
    </source>
</evidence>
<dbReference type="GO" id="GO:0004888">
    <property type="term" value="F:transmembrane signaling receptor activity"/>
    <property type="evidence" value="ECO:0007669"/>
    <property type="project" value="InterPro"/>
</dbReference>
<evidence type="ECO:0000313" key="11">
    <source>
        <dbReference type="EMBL" id="LAC24933.1"/>
    </source>
</evidence>
<evidence type="ECO:0000256" key="2">
    <source>
        <dbReference type="ARBA" id="ARBA00022692"/>
    </source>
</evidence>
<organism evidence="11">
    <name type="scientific">Hirondellea gigas</name>
    <dbReference type="NCBI Taxonomy" id="1518452"/>
    <lineage>
        <taxon>Eukaryota</taxon>
        <taxon>Metazoa</taxon>
        <taxon>Ecdysozoa</taxon>
        <taxon>Arthropoda</taxon>
        <taxon>Crustacea</taxon>
        <taxon>Multicrustacea</taxon>
        <taxon>Malacostraca</taxon>
        <taxon>Eumalacostraca</taxon>
        <taxon>Peracarida</taxon>
        <taxon>Amphipoda</taxon>
        <taxon>Amphilochidea</taxon>
        <taxon>Lysianassida</taxon>
        <taxon>Lysianassidira</taxon>
        <taxon>Lysianassoidea</taxon>
        <taxon>Lysianassidae</taxon>
        <taxon>Hirondellea</taxon>
    </lineage>
</organism>
<evidence type="ECO:0000256" key="7">
    <source>
        <dbReference type="SAM" id="MobiDB-lite"/>
    </source>
</evidence>
<dbReference type="EMBL" id="IACT01005790">
    <property type="protein sequence ID" value="LAC24933.1"/>
    <property type="molecule type" value="mRNA"/>
</dbReference>
<feature type="disulfide bond" evidence="6">
    <location>
        <begin position="437"/>
        <end position="455"/>
    </location>
</feature>
<dbReference type="Gene3D" id="1.20.58.390">
    <property type="entry name" value="Neurotransmitter-gated ion-channel transmembrane domain"/>
    <property type="match status" value="1"/>
</dbReference>
<dbReference type="SMART" id="SM00192">
    <property type="entry name" value="LDLa"/>
    <property type="match status" value="1"/>
</dbReference>
<evidence type="ECO:0000256" key="4">
    <source>
        <dbReference type="ARBA" id="ARBA00023136"/>
    </source>
</evidence>
<dbReference type="PROSITE" id="PS00236">
    <property type="entry name" value="NEUROTR_ION_CHANNEL"/>
    <property type="match status" value="1"/>
</dbReference>
<dbReference type="Gene3D" id="2.70.170.10">
    <property type="entry name" value="Neurotransmitter-gated ion-channel ligand-binding domain"/>
    <property type="match status" value="1"/>
</dbReference>
<dbReference type="Gene3D" id="2.60.120.200">
    <property type="match status" value="1"/>
</dbReference>
<dbReference type="SUPFAM" id="SSF57424">
    <property type="entry name" value="LDL receptor-like module"/>
    <property type="match status" value="1"/>
</dbReference>
<dbReference type="InterPro" id="IPR006202">
    <property type="entry name" value="Neur_chan_lig-bd"/>
</dbReference>
<evidence type="ECO:0000256" key="6">
    <source>
        <dbReference type="PROSITE-ProRule" id="PRU00124"/>
    </source>
</evidence>
<dbReference type="PANTHER" id="PTHR18945">
    <property type="entry name" value="NEUROTRANSMITTER GATED ION CHANNEL"/>
    <property type="match status" value="1"/>
</dbReference>
<evidence type="ECO:0000256" key="9">
    <source>
        <dbReference type="SAM" id="SignalP"/>
    </source>
</evidence>
<sequence>MSVAECVFQLLLLHVMLVSSMQTSSTVLRPERSVNYIDLRAVVFGDDVMVPTSGQIKQLLNETILRFSVSEFQGLTICTWMKKTRNDFYADLMFLTSGLREELFQTSIFFDYGTMWIRSDNYIGKLDFKFPFRTWVHFCLAISERNTLYVNGVVVDCNPSCNYNAFYENLMNNSLLIFGAGSIYEQVATHVQMADIRVYTQLLNSQEVAKVMRFEHLTDVDDVYSGKINRSILIKSILEKTETILILFSDDMTYRHARKTCRRYGGILPYSSEELVKQIDLTLDYEDIGQLWMNGNRTTSDECPSAYYIIDDKGNSVLLQELLICKARLQFICVVDRAVQFRILGNAFDEKSEFTAYLETITQHYMSFITKTRIYCIYNRHTYQFTIMNHDLVIWNSSYLFAQNYLMGRYLWTNNQINNQNEELLTFTNCRKDEFTCTNGDCIPILEVCNFGTQCKDKSDEYFCNYTRSRPSHYDKHFSKINFADSNVLNIGAKFKIIGIPEININTNRVTIEIGILISWKDSRMTFLNLNTAGPSSLSNEDIRFLWQPNIILSGVVAADKELLSLAKNPGNMSATAEQPGKRTIIGSYQALSYHGRHVQLVHQKDDVIRLSCNLDLFLYPFDVQICSLTMQLLGRQADVAWDTDKFDVLNSNITLILFTLLGVKQKFENYGTNTEVTINIGLQRLYGAYILTTYLPCVLLEVIGLSTFALPFSMMSDRLNVTVACLIVMAALFTQVSSTLPTAADSKMIDIWMFAHMFLFAFIFLSHVFLNRFRNPTLRTGHGVFNFPKDVRTGFCKGRYSRDSSGVNKAAVSPRPAAGDEKCIPKQTENPHKSWNSRLTPEVLNQVLGILTCSTYIVLCGVFFLVVYRERIAKLKQFMD</sequence>
<feature type="transmembrane region" description="Helical" evidence="8">
    <location>
        <begin position="687"/>
        <end position="713"/>
    </location>
</feature>
<evidence type="ECO:0000256" key="1">
    <source>
        <dbReference type="ARBA" id="ARBA00004141"/>
    </source>
</evidence>
<protein>
    <submittedName>
        <fullName evidence="11">Glycine receptor subunit alpha-2-like</fullName>
    </submittedName>
</protein>
<dbReference type="PROSITE" id="PS01209">
    <property type="entry name" value="LDLRA_1"/>
    <property type="match status" value="1"/>
</dbReference>
<feature type="transmembrane region" description="Helical" evidence="8">
    <location>
        <begin position="848"/>
        <end position="869"/>
    </location>
</feature>
<feature type="region of interest" description="Disordered" evidence="7">
    <location>
        <begin position="807"/>
        <end position="834"/>
    </location>
</feature>
<feature type="transmembrane region" description="Helical" evidence="8">
    <location>
        <begin position="720"/>
        <end position="738"/>
    </location>
</feature>
<dbReference type="SUPFAM" id="SSF90112">
    <property type="entry name" value="Neurotransmitter-gated ion-channel transmembrane pore"/>
    <property type="match status" value="1"/>
</dbReference>
<dbReference type="Gene3D" id="4.10.400.10">
    <property type="entry name" value="Low-density Lipoprotein Receptor"/>
    <property type="match status" value="1"/>
</dbReference>
<evidence type="ECO:0000256" key="8">
    <source>
        <dbReference type="SAM" id="Phobius"/>
    </source>
</evidence>
<comment type="subcellular location">
    <subcellularLocation>
        <location evidence="1">Membrane</location>
        <topology evidence="1">Multi-pass membrane protein</topology>
    </subcellularLocation>
</comment>
<keyword evidence="11" id="KW-0675">Receptor</keyword>
<dbReference type="InterPro" id="IPR006201">
    <property type="entry name" value="Neur_channel"/>
</dbReference>
<dbReference type="InterPro" id="IPR036734">
    <property type="entry name" value="Neur_chan_lig-bd_sf"/>
</dbReference>
<feature type="signal peptide" evidence="9">
    <location>
        <begin position="1"/>
        <end position="20"/>
    </location>
</feature>
<name>A0A6A7G4D8_9CRUS</name>
<dbReference type="SUPFAM" id="SSF49899">
    <property type="entry name" value="Concanavalin A-like lectins/glucanases"/>
    <property type="match status" value="1"/>
</dbReference>
<dbReference type="InterPro" id="IPR036719">
    <property type="entry name" value="Neuro-gated_channel_TM_sf"/>
</dbReference>